<dbReference type="GO" id="GO:0005886">
    <property type="term" value="C:plasma membrane"/>
    <property type="evidence" value="ECO:0007669"/>
    <property type="project" value="UniProtKB-SubCell"/>
</dbReference>
<dbReference type="PANTHER" id="PTHR10010">
    <property type="entry name" value="SOLUTE CARRIER FAMILY 34 SODIUM PHOSPHATE , MEMBER 2-RELATED"/>
    <property type="match status" value="1"/>
</dbReference>
<dbReference type="AlphaFoldDB" id="A0A9D1MQX0"/>
<dbReference type="NCBIfam" id="NF037997">
    <property type="entry name" value="Na_Pi_symport"/>
    <property type="match status" value="1"/>
</dbReference>
<organism evidence="8 9">
    <name type="scientific">Candidatus Avacidaminococcus intestinavium</name>
    <dbReference type="NCBI Taxonomy" id="2840684"/>
    <lineage>
        <taxon>Bacteria</taxon>
        <taxon>Bacillati</taxon>
        <taxon>Bacillota</taxon>
        <taxon>Negativicutes</taxon>
        <taxon>Acidaminococcales</taxon>
        <taxon>Acidaminococcaceae</taxon>
        <taxon>Acidaminococcaceae incertae sedis</taxon>
        <taxon>Candidatus Avacidaminococcus</taxon>
    </lineage>
</organism>
<feature type="transmembrane region" description="Helical" evidence="6">
    <location>
        <begin position="135"/>
        <end position="153"/>
    </location>
</feature>
<dbReference type="InterPro" id="IPR003841">
    <property type="entry name" value="Na/Pi_transpt"/>
</dbReference>
<feature type="transmembrane region" description="Helical" evidence="6">
    <location>
        <begin position="108"/>
        <end position="123"/>
    </location>
</feature>
<dbReference type="InterPro" id="IPR026022">
    <property type="entry name" value="PhoU_dom"/>
</dbReference>
<evidence type="ECO:0000259" key="7">
    <source>
        <dbReference type="Pfam" id="PF01895"/>
    </source>
</evidence>
<comment type="subcellular location">
    <subcellularLocation>
        <location evidence="1">Cell membrane</location>
        <topology evidence="1">Multi-pass membrane protein</topology>
    </subcellularLocation>
</comment>
<keyword evidence="2" id="KW-1003">Cell membrane</keyword>
<keyword evidence="5 6" id="KW-0472">Membrane</keyword>
<dbReference type="PANTHER" id="PTHR10010:SF46">
    <property type="entry name" value="SODIUM-DEPENDENT PHOSPHATE TRANSPORT PROTEIN 2B"/>
    <property type="match status" value="1"/>
</dbReference>
<proteinExistence type="predicted"/>
<evidence type="ECO:0000313" key="8">
    <source>
        <dbReference type="EMBL" id="HIU64557.1"/>
    </source>
</evidence>
<dbReference type="SUPFAM" id="SSF109755">
    <property type="entry name" value="PhoU-like"/>
    <property type="match status" value="1"/>
</dbReference>
<feature type="domain" description="PhoU" evidence="7">
    <location>
        <begin position="342"/>
        <end position="428"/>
    </location>
</feature>
<dbReference type="Proteomes" id="UP000824099">
    <property type="component" value="Unassembled WGS sequence"/>
</dbReference>
<reference evidence="8" key="1">
    <citation type="submission" date="2020-10" db="EMBL/GenBank/DDBJ databases">
        <authorList>
            <person name="Gilroy R."/>
        </authorList>
    </citation>
    <scope>NUCLEOTIDE SEQUENCE</scope>
    <source>
        <strain evidence="8">CHK160-1198</strain>
    </source>
</reference>
<protein>
    <submittedName>
        <fullName evidence="8">Na/Pi cotransporter family protein</fullName>
    </submittedName>
</protein>
<feature type="transmembrane region" description="Helical" evidence="6">
    <location>
        <begin position="287"/>
        <end position="308"/>
    </location>
</feature>
<evidence type="ECO:0000256" key="6">
    <source>
        <dbReference type="SAM" id="Phobius"/>
    </source>
</evidence>
<keyword evidence="4 6" id="KW-1133">Transmembrane helix</keyword>
<keyword evidence="3 6" id="KW-0812">Transmembrane</keyword>
<reference evidence="8" key="2">
    <citation type="journal article" date="2021" name="PeerJ">
        <title>Extensive microbial diversity within the chicken gut microbiome revealed by metagenomics and culture.</title>
        <authorList>
            <person name="Gilroy R."/>
            <person name="Ravi A."/>
            <person name="Getino M."/>
            <person name="Pursley I."/>
            <person name="Horton D.L."/>
            <person name="Alikhan N.F."/>
            <person name="Baker D."/>
            <person name="Gharbi K."/>
            <person name="Hall N."/>
            <person name="Watson M."/>
            <person name="Adriaenssens E.M."/>
            <person name="Foster-Nyarko E."/>
            <person name="Jarju S."/>
            <person name="Secka A."/>
            <person name="Antonio M."/>
            <person name="Oren A."/>
            <person name="Chaudhuri R.R."/>
            <person name="La Ragione R."/>
            <person name="Hildebrand F."/>
            <person name="Pallen M.J."/>
        </authorList>
    </citation>
    <scope>NUCLEOTIDE SEQUENCE</scope>
    <source>
        <strain evidence="8">CHK160-1198</strain>
    </source>
</reference>
<evidence type="ECO:0000256" key="2">
    <source>
        <dbReference type="ARBA" id="ARBA00022475"/>
    </source>
</evidence>
<feature type="transmembrane region" description="Helical" evidence="6">
    <location>
        <begin position="244"/>
        <end position="267"/>
    </location>
</feature>
<dbReference type="InterPro" id="IPR038078">
    <property type="entry name" value="PhoU-like_sf"/>
</dbReference>
<evidence type="ECO:0000313" key="9">
    <source>
        <dbReference type="Proteomes" id="UP000824099"/>
    </source>
</evidence>
<feature type="transmembrane region" description="Helical" evidence="6">
    <location>
        <begin position="47"/>
        <end position="71"/>
    </location>
</feature>
<accession>A0A9D1MQX0</accession>
<evidence type="ECO:0000256" key="3">
    <source>
        <dbReference type="ARBA" id="ARBA00022692"/>
    </source>
</evidence>
<gene>
    <name evidence="8" type="ORF">IAB06_05950</name>
</gene>
<evidence type="ECO:0000256" key="5">
    <source>
        <dbReference type="ARBA" id="ARBA00023136"/>
    </source>
</evidence>
<evidence type="ECO:0000256" key="1">
    <source>
        <dbReference type="ARBA" id="ARBA00004651"/>
    </source>
</evidence>
<evidence type="ECO:0000256" key="4">
    <source>
        <dbReference type="ARBA" id="ARBA00022989"/>
    </source>
</evidence>
<dbReference type="EMBL" id="DVNI01000098">
    <property type="protein sequence ID" value="HIU64557.1"/>
    <property type="molecule type" value="Genomic_DNA"/>
</dbReference>
<dbReference type="GO" id="GO:0044341">
    <property type="term" value="P:sodium-dependent phosphate transport"/>
    <property type="evidence" value="ECO:0007669"/>
    <property type="project" value="InterPro"/>
</dbReference>
<dbReference type="Pfam" id="PF02690">
    <property type="entry name" value="Na_Pi_cotrans"/>
    <property type="match status" value="2"/>
</dbReference>
<dbReference type="Gene3D" id="1.20.58.220">
    <property type="entry name" value="Phosphate transport system protein phou homolog 2, domain 2"/>
    <property type="match status" value="1"/>
</dbReference>
<feature type="transmembrane region" description="Helical" evidence="6">
    <location>
        <begin position="173"/>
        <end position="198"/>
    </location>
</feature>
<name>A0A9D1MQX0_9FIRM</name>
<dbReference type="InterPro" id="IPR004633">
    <property type="entry name" value="NaPi_cotrn-rel/YqeW-like"/>
</dbReference>
<comment type="caution">
    <text evidence="8">The sequence shown here is derived from an EMBL/GenBank/DDBJ whole genome shotgun (WGS) entry which is preliminary data.</text>
</comment>
<dbReference type="Pfam" id="PF01895">
    <property type="entry name" value="PhoU"/>
    <property type="match status" value="2"/>
</dbReference>
<sequence>MTEIFFAFLGGLALLLYGMQLMSDGLQKVAEDRLQRLFEVLAGRIVYGVILGTFVAAILQSSGITTIMTVSMVNAGLMTLKQAFGIVMGANIGTTVTAQLIAFKVTDFVTVFLALGFGMNILATKKKMKFTGQILLGFGIMMLGMQTMGNAVAPLRQYPGFVDFIQTFAENPLIGLLVGTVMTCVVQSSTATIGILMAMAGQGLIPLEGAIPVMLGDNVGTCITSVLASLRANRAAKRVAYSHVLYNLIGSIIFIIFMSWFIKFVLYISPEGDIARQIANSHTAFNLLSTIIFLPIASQFVAFVEMLVPGKDKPIARKAMFLDENMLSTSALAMPLASKEVVRMGNMAWQNVKTAIGSIADRDAKKIEQVLENEPIIDFLETEITKYLTQMSEKQMTPDLAAVHTGLLHACNDIERIGDHAETIAKKVRSMREEDVVFSEIAYAELEQLGALVLDASSKAIKALETNDRELAQASLQVSREVKILQKAIRKNHVQRLNDKICKPGAGFVMLELLLNMKRISDHSKNISQLVLGEF</sequence>
<feature type="domain" description="PhoU" evidence="7">
    <location>
        <begin position="446"/>
        <end position="531"/>
    </location>
</feature>
<dbReference type="NCBIfam" id="TIGR00704">
    <property type="entry name" value="NaPi_cotrn_rel"/>
    <property type="match status" value="1"/>
</dbReference>
<dbReference type="GO" id="GO:0005436">
    <property type="term" value="F:sodium:phosphate symporter activity"/>
    <property type="evidence" value="ECO:0007669"/>
    <property type="project" value="InterPro"/>
</dbReference>